<gene>
    <name evidence="8" type="ORF">ACH5RR_020383</name>
</gene>
<dbReference type="FunFam" id="3.30.60.90:FF:000014">
    <property type="entry name" value="E3 ubiquitin-protein ligase PRT1"/>
    <property type="match status" value="1"/>
</dbReference>
<dbReference type="GO" id="GO:0008270">
    <property type="term" value="F:zinc ion binding"/>
    <property type="evidence" value="ECO:0007669"/>
    <property type="project" value="UniProtKB-KW"/>
</dbReference>
<accession>A0ABD2ZFH3</accession>
<dbReference type="InterPro" id="IPR017907">
    <property type="entry name" value="Znf_RING_CS"/>
</dbReference>
<comment type="caution">
    <text evidence="8">The sequence shown here is derived from an EMBL/GenBank/DDBJ whole genome shotgun (WGS) entry which is preliminary data.</text>
</comment>
<dbReference type="Gene3D" id="3.30.60.90">
    <property type="match status" value="1"/>
</dbReference>
<feature type="compositionally biased region" description="Acidic residues" evidence="5">
    <location>
        <begin position="446"/>
        <end position="456"/>
    </location>
</feature>
<dbReference type="EMBL" id="JBJUIK010000009">
    <property type="protein sequence ID" value="KAL3517794.1"/>
    <property type="molecule type" value="Genomic_DNA"/>
</dbReference>
<dbReference type="Gene3D" id="3.30.40.10">
    <property type="entry name" value="Zinc/RING finger domain, C3HC4 (zinc finger)"/>
    <property type="match status" value="2"/>
</dbReference>
<feature type="domain" description="RING-type" evidence="6">
    <location>
        <begin position="31"/>
        <end position="71"/>
    </location>
</feature>
<dbReference type="Pfam" id="PF13920">
    <property type="entry name" value="zf-C3HC4_3"/>
    <property type="match status" value="1"/>
</dbReference>
<dbReference type="PROSITE" id="PS50089">
    <property type="entry name" value="ZF_RING_2"/>
    <property type="match status" value="2"/>
</dbReference>
<dbReference type="PROSITE" id="PS50135">
    <property type="entry name" value="ZF_ZZ_2"/>
    <property type="match status" value="1"/>
</dbReference>
<feature type="domain" description="RING-type" evidence="6">
    <location>
        <begin position="214"/>
        <end position="252"/>
    </location>
</feature>
<proteinExistence type="predicted"/>
<evidence type="ECO:0000256" key="3">
    <source>
        <dbReference type="ARBA" id="ARBA00022833"/>
    </source>
</evidence>
<reference evidence="8 9" key="1">
    <citation type="submission" date="2024-11" db="EMBL/GenBank/DDBJ databases">
        <title>A near-complete genome assembly of Cinchona calisaya.</title>
        <authorList>
            <person name="Lian D.C."/>
            <person name="Zhao X.W."/>
            <person name="Wei L."/>
        </authorList>
    </citation>
    <scope>NUCLEOTIDE SEQUENCE [LARGE SCALE GENOMIC DNA]</scope>
    <source>
        <tissue evidence="8">Nenye</tissue>
    </source>
</reference>
<dbReference type="Proteomes" id="UP001630127">
    <property type="component" value="Unassembled WGS sequence"/>
</dbReference>
<evidence type="ECO:0000259" key="6">
    <source>
        <dbReference type="PROSITE" id="PS50089"/>
    </source>
</evidence>
<feature type="compositionally biased region" description="Low complexity" evidence="5">
    <location>
        <begin position="407"/>
        <end position="417"/>
    </location>
</feature>
<dbReference type="SMART" id="SM00184">
    <property type="entry name" value="RING"/>
    <property type="match status" value="2"/>
</dbReference>
<dbReference type="SUPFAM" id="SSF57850">
    <property type="entry name" value="RING/U-box"/>
    <property type="match status" value="3"/>
</dbReference>
<dbReference type="InterPro" id="IPR000433">
    <property type="entry name" value="Znf_ZZ"/>
</dbReference>
<dbReference type="Pfam" id="PF00569">
    <property type="entry name" value="ZZ"/>
    <property type="match status" value="1"/>
</dbReference>
<dbReference type="SMART" id="SM00291">
    <property type="entry name" value="ZnF_ZZ"/>
    <property type="match status" value="1"/>
</dbReference>
<organism evidence="8 9">
    <name type="scientific">Cinchona calisaya</name>
    <dbReference type="NCBI Taxonomy" id="153742"/>
    <lineage>
        <taxon>Eukaryota</taxon>
        <taxon>Viridiplantae</taxon>
        <taxon>Streptophyta</taxon>
        <taxon>Embryophyta</taxon>
        <taxon>Tracheophyta</taxon>
        <taxon>Spermatophyta</taxon>
        <taxon>Magnoliopsida</taxon>
        <taxon>eudicotyledons</taxon>
        <taxon>Gunneridae</taxon>
        <taxon>Pentapetalae</taxon>
        <taxon>asterids</taxon>
        <taxon>lamiids</taxon>
        <taxon>Gentianales</taxon>
        <taxon>Rubiaceae</taxon>
        <taxon>Cinchonoideae</taxon>
        <taxon>Cinchoneae</taxon>
        <taxon>Cinchona</taxon>
    </lineage>
</organism>
<dbReference type="PROSITE" id="PS00518">
    <property type="entry name" value="ZF_RING_1"/>
    <property type="match status" value="1"/>
</dbReference>
<evidence type="ECO:0000313" key="8">
    <source>
        <dbReference type="EMBL" id="KAL3517794.1"/>
    </source>
</evidence>
<evidence type="ECO:0000256" key="4">
    <source>
        <dbReference type="PROSITE-ProRule" id="PRU00228"/>
    </source>
</evidence>
<evidence type="ECO:0000256" key="1">
    <source>
        <dbReference type="ARBA" id="ARBA00022723"/>
    </source>
</evidence>
<dbReference type="InterPro" id="IPR013083">
    <property type="entry name" value="Znf_RING/FYVE/PHD"/>
</dbReference>
<feature type="domain" description="ZZ-type" evidence="7">
    <location>
        <begin position="329"/>
        <end position="393"/>
    </location>
</feature>
<keyword evidence="3" id="KW-0862">Zinc</keyword>
<dbReference type="InterPro" id="IPR043145">
    <property type="entry name" value="Znf_ZZ_sf"/>
</dbReference>
<evidence type="ECO:0000259" key="7">
    <source>
        <dbReference type="PROSITE" id="PS50135"/>
    </source>
</evidence>
<evidence type="ECO:0000256" key="5">
    <source>
        <dbReference type="SAM" id="MobiDB-lite"/>
    </source>
</evidence>
<evidence type="ECO:0000256" key="2">
    <source>
        <dbReference type="ARBA" id="ARBA00022771"/>
    </source>
</evidence>
<evidence type="ECO:0008006" key="10">
    <source>
        <dbReference type="Google" id="ProtNLM"/>
    </source>
</evidence>
<keyword evidence="2 4" id="KW-0863">Zinc-finger</keyword>
<dbReference type="FunFam" id="3.30.40.10:FF:000489">
    <property type="entry name" value="E3 ubiquitin-protein ligase PRT1"/>
    <property type="match status" value="1"/>
</dbReference>
<dbReference type="InterPro" id="IPR001841">
    <property type="entry name" value="Znf_RING"/>
</dbReference>
<dbReference type="PANTHER" id="PTHR15898:SF13">
    <property type="entry name" value="BIFUNCTIONAL APOPTOSIS REGULATOR"/>
    <property type="match status" value="1"/>
</dbReference>
<keyword evidence="9" id="KW-1185">Reference proteome</keyword>
<name>A0ABD2ZFH3_9GENT</name>
<evidence type="ECO:0000313" key="9">
    <source>
        <dbReference type="Proteomes" id="UP001630127"/>
    </source>
</evidence>
<protein>
    <recommendedName>
        <fullName evidence="10">E3 ubiquitin-protein ligase PRT1</fullName>
    </recommendedName>
</protein>
<feature type="region of interest" description="Disordered" evidence="5">
    <location>
        <begin position="404"/>
        <end position="456"/>
    </location>
</feature>
<dbReference type="CDD" id="cd02338">
    <property type="entry name" value="ZZ_PCMF_like"/>
    <property type="match status" value="1"/>
</dbReference>
<keyword evidence="1" id="KW-0479">Metal-binding</keyword>
<dbReference type="PROSITE" id="PS01357">
    <property type="entry name" value="ZF_ZZ_1"/>
    <property type="match status" value="1"/>
</dbReference>
<dbReference type="PANTHER" id="PTHR15898">
    <property type="entry name" value="BIFUNCTIONAL APOPTOSIS REGULATOR"/>
    <property type="match status" value="1"/>
</dbReference>
<dbReference type="AlphaFoldDB" id="A0ABD2ZFH3"/>
<sequence length="456" mass="50744">MEISDNVKKLMEDGSEDHDDSLEKISEAFICCVCLDLLYKPVVLACGHISCFWCVHKSMSDLRESHCPICRHPYYHFPTICQMLHFLLLKMYPVTYRRREIQILEDEKELGCFSPQFNGPVCTPQSEQELNNVDSSQRSEISSLDLSNDPSCSSNGVVLFNGEQLQSGLTGQENLRTSMGGIEATNTIVDHGDKLHHRSANGACQTISVDDALCTLCNRLIYRPVVLNCGHAYCESCIVVQPNETLKCQKCQSAHPGQAPKVCLDFDNFLEEQFPVDYALRRSAFQLNPSCSQQDSATTCSSEATNDNSHLLTSSGDNPLSWWGDHKIHIGAGCDSCGMYPIIGDRYRCKDCVEEIGYDLCGDCYNTRSKLPGRFNQQHTPEHKFEIMRPNSIRNIMSRLLRGQLGDPSAAPSVSSDDVSENPANVVLSVSDDAQETAESGFATPDETEEDQSNHQ</sequence>